<dbReference type="EMBL" id="JBEXAC010000001">
    <property type="protein sequence ID" value="MET6997305.1"/>
    <property type="molecule type" value="Genomic_DNA"/>
</dbReference>
<organism evidence="1 2">
    <name type="scientific">Chitinophaga defluvii</name>
    <dbReference type="NCBI Taxonomy" id="3163343"/>
    <lineage>
        <taxon>Bacteria</taxon>
        <taxon>Pseudomonadati</taxon>
        <taxon>Bacteroidota</taxon>
        <taxon>Chitinophagia</taxon>
        <taxon>Chitinophagales</taxon>
        <taxon>Chitinophagaceae</taxon>
        <taxon>Chitinophaga</taxon>
    </lineage>
</organism>
<dbReference type="RefSeq" id="WP_354659943.1">
    <property type="nucleotide sequence ID" value="NZ_JBEXAC010000001.1"/>
</dbReference>
<protein>
    <submittedName>
        <fullName evidence="1">Uncharacterized protein</fullName>
    </submittedName>
</protein>
<reference evidence="1 2" key="1">
    <citation type="submission" date="2024-06" db="EMBL/GenBank/DDBJ databases">
        <title>Chitinophaga defluvii sp. nov., isolated from municipal sewage.</title>
        <authorList>
            <person name="Zhang L."/>
        </authorList>
    </citation>
    <scope>NUCLEOTIDE SEQUENCE [LARGE SCALE GENOMIC DNA]</scope>
    <source>
        <strain evidence="1 2">H8</strain>
    </source>
</reference>
<evidence type="ECO:0000313" key="2">
    <source>
        <dbReference type="Proteomes" id="UP001549749"/>
    </source>
</evidence>
<accession>A0ABV2T2P7</accession>
<keyword evidence="2" id="KW-1185">Reference proteome</keyword>
<proteinExistence type="predicted"/>
<gene>
    <name evidence="1" type="ORF">ABR189_07980</name>
</gene>
<dbReference type="Proteomes" id="UP001549749">
    <property type="component" value="Unassembled WGS sequence"/>
</dbReference>
<sequence>MIQISYLYKNREFIYLEDTFLNQLAEKARKMLYALLEPLHEALMRETGRIMINLDTHPRIEIVGFSVDLRNRIERTWRGEE</sequence>
<name>A0ABV2T2P7_9BACT</name>
<evidence type="ECO:0000313" key="1">
    <source>
        <dbReference type="EMBL" id="MET6997305.1"/>
    </source>
</evidence>
<comment type="caution">
    <text evidence="1">The sequence shown here is derived from an EMBL/GenBank/DDBJ whole genome shotgun (WGS) entry which is preliminary data.</text>
</comment>